<keyword evidence="3" id="KW-1185">Reference proteome</keyword>
<name>A0A9P6VN14_9HELO</name>
<accession>A0A9P6VN14</accession>
<sequence>MRYSTTAIVLAAMTVGEAVAGPTHAHLHRKAHEKKDVDWAALDWADMDVNWAAAYSSGLAEKAGATAAAVAPAVTTVAAAVAPAVTTAAAAAVPTTTSASSAVADVKSDVESGVESLFAGVVGVANSLTSFGGSSNPSGSAGDFYIGEVGSPYGTNIIKVDSIDGYDFTNTFTNSQSSAITINIWNKVGHDGQPLSGSALAPKSTTLTFALAPGKSQVVAFMENSQVGWAQAVSETAASGAFATSWGEANFLSAGSGYDLSAIMNPSGNNYKMSISSVEAPACTSDQTQNFWLTATDPVGGSDGSCFIAQSTAHLTTVMGGTF</sequence>
<protein>
    <recommendedName>
        <fullName evidence="4">Allergen Asp f 4</fullName>
    </recommendedName>
</protein>
<evidence type="ECO:0008006" key="4">
    <source>
        <dbReference type="Google" id="ProtNLM"/>
    </source>
</evidence>
<dbReference type="AlphaFoldDB" id="A0A9P6VN14"/>
<gene>
    <name evidence="2" type="ORF">D0Z07_1999</name>
</gene>
<proteinExistence type="predicted"/>
<dbReference type="PANTHER" id="PTHR42039:SF1">
    <property type="entry name" value="PUTATIVE (AFU_ORTHOLOGUE AFUA_3G02940)-RELATED"/>
    <property type="match status" value="1"/>
</dbReference>
<organism evidence="2 3">
    <name type="scientific">Hyphodiscus hymeniophilus</name>
    <dbReference type="NCBI Taxonomy" id="353542"/>
    <lineage>
        <taxon>Eukaryota</taxon>
        <taxon>Fungi</taxon>
        <taxon>Dikarya</taxon>
        <taxon>Ascomycota</taxon>
        <taxon>Pezizomycotina</taxon>
        <taxon>Leotiomycetes</taxon>
        <taxon>Helotiales</taxon>
        <taxon>Hyphodiscaceae</taxon>
        <taxon>Hyphodiscus</taxon>
    </lineage>
</organism>
<comment type="caution">
    <text evidence="2">The sequence shown here is derived from an EMBL/GenBank/DDBJ whole genome shotgun (WGS) entry which is preliminary data.</text>
</comment>
<dbReference type="OrthoDB" id="118256at2759"/>
<evidence type="ECO:0000313" key="3">
    <source>
        <dbReference type="Proteomes" id="UP000785200"/>
    </source>
</evidence>
<evidence type="ECO:0000313" key="2">
    <source>
        <dbReference type="EMBL" id="KAG0651396.1"/>
    </source>
</evidence>
<dbReference type="PANTHER" id="PTHR42039">
    <property type="entry name" value="PUTATIVE (AFU_ORTHOLOGUE AFUA_3G02940)-RELATED"/>
    <property type="match status" value="1"/>
</dbReference>
<dbReference type="InterPro" id="IPR038903">
    <property type="entry name" value="Allergen_Asp_f_4"/>
</dbReference>
<evidence type="ECO:0000256" key="1">
    <source>
        <dbReference type="SAM" id="SignalP"/>
    </source>
</evidence>
<feature type="signal peptide" evidence="1">
    <location>
        <begin position="1"/>
        <end position="20"/>
    </location>
</feature>
<keyword evidence="1" id="KW-0732">Signal</keyword>
<dbReference type="GO" id="GO:0005576">
    <property type="term" value="C:extracellular region"/>
    <property type="evidence" value="ECO:0007669"/>
    <property type="project" value="InterPro"/>
</dbReference>
<feature type="chain" id="PRO_5040352609" description="Allergen Asp f 4" evidence="1">
    <location>
        <begin position="21"/>
        <end position="323"/>
    </location>
</feature>
<dbReference type="EMBL" id="VNKQ01000004">
    <property type="protein sequence ID" value="KAG0651396.1"/>
    <property type="molecule type" value="Genomic_DNA"/>
</dbReference>
<dbReference type="GO" id="GO:0019863">
    <property type="term" value="F:IgE binding"/>
    <property type="evidence" value="ECO:0007669"/>
    <property type="project" value="InterPro"/>
</dbReference>
<reference evidence="2" key="1">
    <citation type="submission" date="2019-07" db="EMBL/GenBank/DDBJ databases">
        <title>Hyphodiscus hymeniophilus genome sequencing and assembly.</title>
        <authorList>
            <person name="Kramer G."/>
            <person name="Nodwell J."/>
        </authorList>
    </citation>
    <scope>NUCLEOTIDE SEQUENCE</scope>
    <source>
        <strain evidence="2">ATCC 34498</strain>
    </source>
</reference>
<dbReference type="Pfam" id="PF25312">
    <property type="entry name" value="Allergen_Asp_f_4"/>
    <property type="match status" value="1"/>
</dbReference>
<dbReference type="Proteomes" id="UP000785200">
    <property type="component" value="Unassembled WGS sequence"/>
</dbReference>